<dbReference type="InterPro" id="IPR013783">
    <property type="entry name" value="Ig-like_fold"/>
</dbReference>
<dbReference type="PANTHER" id="PTHR47434">
    <property type="entry name" value="PROTEIN PTST HOMOLOG 3, CHLOROPLASTIC"/>
    <property type="match status" value="1"/>
</dbReference>
<evidence type="ECO:0000313" key="3">
    <source>
        <dbReference type="EMBL" id="CAI9092740.1"/>
    </source>
</evidence>
<evidence type="ECO:0000256" key="1">
    <source>
        <dbReference type="SAM" id="MobiDB-lite"/>
    </source>
</evidence>
<dbReference type="CDD" id="cd02859">
    <property type="entry name" value="E_set_AMPKbeta_like_N"/>
    <property type="match status" value="1"/>
</dbReference>
<dbReference type="Pfam" id="PF16561">
    <property type="entry name" value="AMPK1_CBM"/>
    <property type="match status" value="1"/>
</dbReference>
<feature type="region of interest" description="Disordered" evidence="1">
    <location>
        <begin position="170"/>
        <end position="215"/>
    </location>
</feature>
<reference evidence="3" key="1">
    <citation type="submission" date="2023-03" db="EMBL/GenBank/DDBJ databases">
        <authorList>
            <person name="Julca I."/>
        </authorList>
    </citation>
    <scope>NUCLEOTIDE SEQUENCE</scope>
</reference>
<protein>
    <submittedName>
        <fullName evidence="3">OLC1v1028065C1</fullName>
    </submittedName>
</protein>
<evidence type="ECO:0000313" key="4">
    <source>
        <dbReference type="Proteomes" id="UP001161247"/>
    </source>
</evidence>
<organism evidence="3 4">
    <name type="scientific">Oldenlandia corymbosa var. corymbosa</name>
    <dbReference type="NCBI Taxonomy" id="529605"/>
    <lineage>
        <taxon>Eukaryota</taxon>
        <taxon>Viridiplantae</taxon>
        <taxon>Streptophyta</taxon>
        <taxon>Embryophyta</taxon>
        <taxon>Tracheophyta</taxon>
        <taxon>Spermatophyta</taxon>
        <taxon>Magnoliopsida</taxon>
        <taxon>eudicotyledons</taxon>
        <taxon>Gunneridae</taxon>
        <taxon>Pentapetalae</taxon>
        <taxon>asterids</taxon>
        <taxon>lamiids</taxon>
        <taxon>Gentianales</taxon>
        <taxon>Rubiaceae</taxon>
        <taxon>Rubioideae</taxon>
        <taxon>Spermacoceae</taxon>
        <taxon>Hedyotis-Oldenlandia complex</taxon>
        <taxon>Oldenlandia</taxon>
    </lineage>
</organism>
<dbReference type="SUPFAM" id="SSF81296">
    <property type="entry name" value="E set domains"/>
    <property type="match status" value="1"/>
</dbReference>
<dbReference type="InterPro" id="IPR032640">
    <property type="entry name" value="AMPK1_CBM"/>
</dbReference>
<proteinExistence type="predicted"/>
<feature type="compositionally biased region" description="Basic and acidic residues" evidence="1">
    <location>
        <begin position="261"/>
        <end position="284"/>
    </location>
</feature>
<feature type="region of interest" description="Disordered" evidence="1">
    <location>
        <begin position="234"/>
        <end position="289"/>
    </location>
</feature>
<dbReference type="PANTHER" id="PTHR47434:SF1">
    <property type="entry name" value="PROTEIN PTST HOMOLOG 2, CHLOROPLASTIC"/>
    <property type="match status" value="1"/>
</dbReference>
<sequence>MVSLTITQFQFCIPHKPISYLSVLSTYPVLKPNTRVTITRKKASDLCGFSGKRSDISGFLQLGKAKFRENSWCCWCKQSWESEGDSELEAEILEFMEKSAKPGAFPSKKELVEAGRMDLVEAIKNRGGWFSMGWESEEEEANEGGNFAEGEESKLDFDLEDFQRRVECVRETASSKETDHGDSPPSPDAMNSPFSAQPASSSGRSLENEFEEDSGIDGILSRLEKERNSSFGINMSVHRGYPSSQDSGNGKHPGTSAYVGRSKEDGNTGHYTKPDKINNGDGKHSQYTKPDSWRNWSLSRADFKDIEFEAGEICFGNNQMQNQEEISIRENDAASTEALHKWNLNSDPIEIRLQDLQQELSSALHSLKSGNEEINTVNVLGNSRDDFQSLSDALEFQQNEFMSSQENLRSIRAKLAVLEGKMALAILDAQKILEEKQLRIDGARRSLELLRSAYIVWPNSASEVLVAGSFDGWTTQRKMRKSETGIFSLCLMLYPGRYEIKFIVDGKWRVDPLRPIVFSNGYENNLLIVPEKPSQNSNY</sequence>
<feature type="domain" description="AMP-activated protein kinase glycogen-binding" evidence="2">
    <location>
        <begin position="454"/>
        <end position="532"/>
    </location>
</feature>
<dbReference type="Proteomes" id="UP001161247">
    <property type="component" value="Chromosome 2"/>
</dbReference>
<feature type="compositionally biased region" description="Basic and acidic residues" evidence="1">
    <location>
        <begin position="170"/>
        <end position="182"/>
    </location>
</feature>
<gene>
    <name evidence="3" type="ORF">OLC1_LOCUS4326</name>
</gene>
<keyword evidence="4" id="KW-1185">Reference proteome</keyword>
<name>A0AAV1CAW4_OLDCO</name>
<feature type="compositionally biased region" description="Polar residues" evidence="1">
    <location>
        <begin position="192"/>
        <end position="205"/>
    </location>
</feature>
<dbReference type="EMBL" id="OX459119">
    <property type="protein sequence ID" value="CAI9092740.1"/>
    <property type="molecule type" value="Genomic_DNA"/>
</dbReference>
<evidence type="ECO:0000259" key="2">
    <source>
        <dbReference type="Pfam" id="PF16561"/>
    </source>
</evidence>
<dbReference type="Gene3D" id="2.60.40.10">
    <property type="entry name" value="Immunoglobulins"/>
    <property type="match status" value="1"/>
</dbReference>
<dbReference type="GO" id="GO:0009507">
    <property type="term" value="C:chloroplast"/>
    <property type="evidence" value="ECO:0007669"/>
    <property type="project" value="UniProtKB-ARBA"/>
</dbReference>
<dbReference type="AlphaFoldDB" id="A0AAV1CAW4"/>
<dbReference type="InterPro" id="IPR014756">
    <property type="entry name" value="Ig_E-set"/>
</dbReference>
<accession>A0AAV1CAW4</accession>